<organism evidence="2">
    <name type="scientific">Spodoptera littoralis</name>
    <name type="common">Egyptian cotton leafworm</name>
    <dbReference type="NCBI Taxonomy" id="7109"/>
    <lineage>
        <taxon>Eukaryota</taxon>
        <taxon>Metazoa</taxon>
        <taxon>Ecdysozoa</taxon>
        <taxon>Arthropoda</taxon>
        <taxon>Hexapoda</taxon>
        <taxon>Insecta</taxon>
        <taxon>Pterygota</taxon>
        <taxon>Neoptera</taxon>
        <taxon>Endopterygota</taxon>
        <taxon>Lepidoptera</taxon>
        <taxon>Glossata</taxon>
        <taxon>Ditrysia</taxon>
        <taxon>Noctuoidea</taxon>
        <taxon>Noctuidae</taxon>
        <taxon>Amphipyrinae</taxon>
        <taxon>Spodoptera</taxon>
    </lineage>
</organism>
<dbReference type="EMBL" id="JQ660358">
    <property type="protein sequence ID" value="AFH57175.1"/>
    <property type="molecule type" value="mRNA"/>
</dbReference>
<evidence type="ECO:0000313" key="2">
    <source>
        <dbReference type="EMBL" id="AFH57175.1"/>
    </source>
</evidence>
<evidence type="ECO:0000256" key="1">
    <source>
        <dbReference type="SAM" id="SignalP"/>
    </source>
</evidence>
<accession>I0B5X5</accession>
<keyword evidence="1" id="KW-0732">Signal</keyword>
<protein>
    <submittedName>
        <fullName evidence="2">REPAT6</fullName>
    </submittedName>
</protein>
<feature type="signal peptide" evidence="1">
    <location>
        <begin position="1"/>
        <end position="19"/>
    </location>
</feature>
<reference evidence="2" key="1">
    <citation type="submission" date="2012-02" db="EMBL/GenBank/DDBJ databases">
        <title>Identification, classification and expression analysis of the REPAT superfamily from Spodoptera exigua.</title>
        <authorList>
            <person name="Navarro-Cerrillo G."/>
            <person name="Hernandez-Martinez P."/>
            <person name="Vogel H."/>
            <person name="Ferre J."/>
            <person name="Herrero S."/>
        </authorList>
    </citation>
    <scope>NUCLEOTIDE SEQUENCE</scope>
</reference>
<dbReference type="AlphaFoldDB" id="I0B5X5"/>
<dbReference type="PROSITE" id="PS51257">
    <property type="entry name" value="PROKAR_LIPOPROTEIN"/>
    <property type="match status" value="1"/>
</dbReference>
<feature type="chain" id="PRO_5003624597" evidence="1">
    <location>
        <begin position="20"/>
        <end position="112"/>
    </location>
</feature>
<proteinExistence type="evidence at transcript level"/>
<feature type="non-terminal residue" evidence="2">
    <location>
        <position position="112"/>
    </location>
</feature>
<name>I0B5X5_SPOLI</name>
<sequence>MRTFIIITVLSALAACCSASILLSEEEMITVVYDDESPNGRILSNAELHNSIIPNNFVLLAEWRCDAPSINGQVQRVGVRYDEDPNVRISQVSVTYYSPAPRIDRSPLGRNF</sequence>